<reference evidence="3" key="1">
    <citation type="submission" date="2009-09" db="EMBL/GenBank/DDBJ databases">
        <title>The complete genome of Nakamurella multipartita DSM 44233.</title>
        <authorList>
            <consortium name="US DOE Joint Genome Institute (JGI-PGF)"/>
            <person name="Lucas S."/>
            <person name="Copeland A."/>
            <person name="Lapidus A."/>
            <person name="Glavina del Rio T."/>
            <person name="Dalin E."/>
            <person name="Tice H."/>
            <person name="Bruce D."/>
            <person name="Goodwin L."/>
            <person name="Pitluck S."/>
            <person name="Kyrpides N."/>
            <person name="Mavromatis K."/>
            <person name="Ivanova N."/>
            <person name="Ovchinnikova G."/>
            <person name="Sims D."/>
            <person name="Meincke L."/>
            <person name="Brettin T."/>
            <person name="Detter J.C."/>
            <person name="Han C."/>
            <person name="Larimer F."/>
            <person name="Land M."/>
            <person name="Hauser L."/>
            <person name="Markowitz V."/>
            <person name="Cheng J.-F."/>
            <person name="Hugenholtz P."/>
            <person name="Woyke T."/>
            <person name="Wu D."/>
            <person name="Klenk H.-P."/>
            <person name="Eisen J.A."/>
        </authorList>
    </citation>
    <scope>NUCLEOTIDE SEQUENCE [LARGE SCALE GENOMIC DNA]</scope>
    <source>
        <strain evidence="3">ATCC 700099 / DSM 44233 / CIP 104796 / JCM 9543 / NBRC 105858 / Y-104</strain>
    </source>
</reference>
<evidence type="ECO:0000259" key="1">
    <source>
        <dbReference type="Pfam" id="PF04480"/>
    </source>
</evidence>
<sequence>MEQGRELGLSRTRLRAADLERPLYGVRRAIVAGPGEDGPSPRALLEARLQDQCSAAELVIPPRAFFSHLTAARLWPLPLPMPKQVEPVHVGVLPPEHPPRRAGVIGHHISDPAAHAVLRRGRWLIDPATLFCQLSTALRLNDLVAVGDALVLTPRFGDPADERPWLSLGELGERVDRFRGRGKTRAAQALALVRPGAESRPESLVRLAFVAGGLPEPELNVDVYSEQGVFLGRGDMLYRAYRLIVEYDGDQHRVDVGQFNRDIRRLDDFAAHGWRVVRITADAFFTDRAGCLARVEQALVARGWRR</sequence>
<feature type="domain" description="DUF559" evidence="1">
    <location>
        <begin position="237"/>
        <end position="298"/>
    </location>
</feature>
<dbReference type="InterPro" id="IPR011335">
    <property type="entry name" value="Restrct_endonuc-II-like"/>
</dbReference>
<proteinExistence type="predicted"/>
<dbReference type="eggNOG" id="COG2852">
    <property type="taxonomic scope" value="Bacteria"/>
</dbReference>
<dbReference type="SUPFAM" id="SSF52980">
    <property type="entry name" value="Restriction endonuclease-like"/>
    <property type="match status" value="1"/>
</dbReference>
<organism evidence="2 3">
    <name type="scientific">Nakamurella multipartita (strain ATCC 700099 / DSM 44233 / CIP 104796 / JCM 9543 / NBRC 105858 / Y-104)</name>
    <name type="common">Microsphaera multipartita</name>
    <dbReference type="NCBI Taxonomy" id="479431"/>
    <lineage>
        <taxon>Bacteria</taxon>
        <taxon>Bacillati</taxon>
        <taxon>Actinomycetota</taxon>
        <taxon>Actinomycetes</taxon>
        <taxon>Nakamurellales</taxon>
        <taxon>Nakamurellaceae</taxon>
        <taxon>Nakamurella</taxon>
    </lineage>
</organism>
<dbReference type="EMBL" id="CP001737">
    <property type="protein sequence ID" value="ACV81404.1"/>
    <property type="molecule type" value="Genomic_DNA"/>
</dbReference>
<dbReference type="KEGG" id="nml:Namu_5135"/>
<reference evidence="2 3" key="2">
    <citation type="journal article" date="2010" name="Stand. Genomic Sci.">
        <title>Complete genome sequence of Nakamurella multipartita type strain (Y-104).</title>
        <authorList>
            <person name="Tice H."/>
            <person name="Mayilraj S."/>
            <person name="Sims D."/>
            <person name="Lapidus A."/>
            <person name="Nolan M."/>
            <person name="Lucas S."/>
            <person name="Glavina Del Rio T."/>
            <person name="Copeland A."/>
            <person name="Cheng J.F."/>
            <person name="Meincke L."/>
            <person name="Bruce D."/>
            <person name="Goodwin L."/>
            <person name="Pitluck S."/>
            <person name="Ivanova N."/>
            <person name="Mavromatis K."/>
            <person name="Ovchinnikova G."/>
            <person name="Pati A."/>
            <person name="Chen A."/>
            <person name="Palaniappan K."/>
            <person name="Land M."/>
            <person name="Hauser L."/>
            <person name="Chang Y.J."/>
            <person name="Jeffries C.D."/>
            <person name="Detter J.C."/>
            <person name="Brettin T."/>
            <person name="Rohde M."/>
            <person name="Goker M."/>
            <person name="Bristow J."/>
            <person name="Eisen J.A."/>
            <person name="Markowitz V."/>
            <person name="Hugenholtz P."/>
            <person name="Kyrpides N.C."/>
            <person name="Klenk H.P."/>
            <person name="Chen F."/>
        </authorList>
    </citation>
    <scope>NUCLEOTIDE SEQUENCE [LARGE SCALE GENOMIC DNA]</scope>
    <source>
        <strain evidence="3">ATCC 700099 / DSM 44233 / CIP 104796 / JCM 9543 / NBRC 105858 / Y-104</strain>
    </source>
</reference>
<dbReference type="Gene3D" id="3.40.960.10">
    <property type="entry name" value="VSR Endonuclease"/>
    <property type="match status" value="1"/>
</dbReference>
<protein>
    <recommendedName>
        <fullName evidence="1">DUF559 domain-containing protein</fullName>
    </recommendedName>
</protein>
<dbReference type="Proteomes" id="UP000002218">
    <property type="component" value="Chromosome"/>
</dbReference>
<dbReference type="AlphaFoldDB" id="C8XBB2"/>
<keyword evidence="3" id="KW-1185">Reference proteome</keyword>
<evidence type="ECO:0000313" key="3">
    <source>
        <dbReference type="Proteomes" id="UP000002218"/>
    </source>
</evidence>
<dbReference type="HOGENOM" id="CLU_052626_5_1_11"/>
<dbReference type="InterPro" id="IPR007569">
    <property type="entry name" value="DUF559"/>
</dbReference>
<accession>C8XBB2</accession>
<evidence type="ECO:0000313" key="2">
    <source>
        <dbReference type="EMBL" id="ACV81404.1"/>
    </source>
</evidence>
<name>C8XBB2_NAKMY</name>
<dbReference type="STRING" id="479431.Namu_5135"/>
<gene>
    <name evidence="2" type="ordered locus">Namu_5135</name>
</gene>
<dbReference type="Pfam" id="PF04480">
    <property type="entry name" value="DUF559"/>
    <property type="match status" value="1"/>
</dbReference>
<dbReference type="InParanoid" id="C8XBB2"/>